<feature type="coiled-coil region" evidence="3">
    <location>
        <begin position="28"/>
        <end position="98"/>
    </location>
</feature>
<organism evidence="4 5">
    <name type="scientific">Gloeothece verrucosa (strain PCC 7822)</name>
    <name type="common">Cyanothece sp. (strain PCC 7822)</name>
    <dbReference type="NCBI Taxonomy" id="497965"/>
    <lineage>
        <taxon>Bacteria</taxon>
        <taxon>Bacillati</taxon>
        <taxon>Cyanobacteriota</taxon>
        <taxon>Cyanophyceae</taxon>
        <taxon>Oscillatoriophycideae</taxon>
        <taxon>Chroococcales</taxon>
        <taxon>Aphanothecaceae</taxon>
        <taxon>Gloeothece</taxon>
        <taxon>Gloeothece verrucosa</taxon>
    </lineage>
</organism>
<dbReference type="InterPro" id="IPR050465">
    <property type="entry name" value="UPF0194_transport"/>
</dbReference>
<proteinExistence type="predicted"/>
<comment type="subcellular location">
    <subcellularLocation>
        <location evidence="1">Cell envelope</location>
    </subcellularLocation>
</comment>
<evidence type="ECO:0000313" key="5">
    <source>
        <dbReference type="Proteomes" id="UP000008206"/>
    </source>
</evidence>
<evidence type="ECO:0000256" key="3">
    <source>
        <dbReference type="SAM" id="Coils"/>
    </source>
</evidence>
<dbReference type="EMBL" id="CP002198">
    <property type="protein sequence ID" value="ADN15635.1"/>
    <property type="molecule type" value="Genomic_DNA"/>
</dbReference>
<dbReference type="InterPro" id="IPR014315">
    <property type="entry name" value="ABC_heterocyst_DevB"/>
</dbReference>
<dbReference type="SUPFAM" id="SSF111369">
    <property type="entry name" value="HlyD-like secretion proteins"/>
    <property type="match status" value="1"/>
</dbReference>
<dbReference type="PANTHER" id="PTHR32347:SF27">
    <property type="entry name" value="RND EFFLUX PUMP MEMBRANE FUSION PROTEIN BARREL-SANDWICH DOMAIN-CONTAINING PROTEIN"/>
    <property type="match status" value="1"/>
</dbReference>
<feature type="coiled-coil region" evidence="3">
    <location>
        <begin position="309"/>
        <end position="336"/>
    </location>
</feature>
<dbReference type="STRING" id="497965.Cyan7822_3698"/>
<dbReference type="RefSeq" id="WP_013323704.1">
    <property type="nucleotide sequence ID" value="NC_014501.1"/>
</dbReference>
<dbReference type="PANTHER" id="PTHR32347">
    <property type="entry name" value="EFFLUX SYSTEM COMPONENT YKNX-RELATED"/>
    <property type="match status" value="1"/>
</dbReference>
<evidence type="ECO:0000313" key="4">
    <source>
        <dbReference type="EMBL" id="ADN15635.1"/>
    </source>
</evidence>
<dbReference type="NCBIfam" id="TIGR02971">
    <property type="entry name" value="heterocyst_DevB"/>
    <property type="match status" value="1"/>
</dbReference>
<dbReference type="KEGG" id="cyj:Cyan7822_3698"/>
<accession>E0UH36</accession>
<evidence type="ECO:0000256" key="1">
    <source>
        <dbReference type="ARBA" id="ARBA00004196"/>
    </source>
</evidence>
<dbReference type="eggNOG" id="COG0845">
    <property type="taxonomic scope" value="Bacteria"/>
</dbReference>
<reference evidence="5" key="1">
    <citation type="journal article" date="2011" name="MBio">
        <title>Novel metabolic attributes of the genus Cyanothece, comprising a group of unicellular nitrogen-fixing Cyanobacteria.</title>
        <authorList>
            <person name="Bandyopadhyay A."/>
            <person name="Elvitigala T."/>
            <person name="Welsh E."/>
            <person name="Stockel J."/>
            <person name="Liberton M."/>
            <person name="Min H."/>
            <person name="Sherman L.A."/>
            <person name="Pakrasi H.B."/>
        </authorList>
    </citation>
    <scope>NUCLEOTIDE SEQUENCE [LARGE SCALE GENOMIC DNA]</scope>
    <source>
        <strain evidence="5">PCC 7822</strain>
    </source>
</reference>
<evidence type="ECO:0000256" key="2">
    <source>
        <dbReference type="ARBA" id="ARBA00023054"/>
    </source>
</evidence>
<feature type="coiled-coil region" evidence="3">
    <location>
        <begin position="401"/>
        <end position="460"/>
    </location>
</feature>
<dbReference type="GO" id="GO:0030313">
    <property type="term" value="C:cell envelope"/>
    <property type="evidence" value="ECO:0007669"/>
    <property type="project" value="UniProtKB-SubCell"/>
</dbReference>
<keyword evidence="2 3" id="KW-0175">Coiled coil</keyword>
<sequence>MERFIIETTYEQPLSGLNLPTLGNNWPSVELEQLLTHLKQELEQGRQLLSEQEEELTEYELTIAELEEKLRKAPDSELLTLEMELVKKRQKKEKLAERLTLKRRYLQMQEVFMEQYRELLDNKPFNPELIDQNSNLDVKFPGFEAPEPLNSSAHTKTPKKPWWRWTVIIPIVGLLVGVVVKLPQSQLISQQLASSLALSPSSSPVASNAKPTLKAVAALGYLEPKGEVIQVSAPAMMDGLRVDKLLVKEGDSLKAGQKIAILDNYDRLSAALRQANSQVKIAQARLAQVLAGAKSGEITAQKSKFEGSQAELEGQINTQKATIADLEAQLQGEKSAQIATIQGLKAQLDNATSDCQRYEFLYQSGGVSQQSRDSVCLKQKTTLEQVNEAQANLKRIITSRQEQIQQAHANLQRTIETVKSQINADKATLQATAQVRPEDIEVAKAELESAKTAVDKAKADLKLAYVTSPKDGQILKIHTWAGEMVSRDQGIVELGQTSQMYVTAEVYETDITRVKVGQPAIITANGVTKQLKGTVDKIGLQIGRKNVLGTDPVADADARVVEVKIRLNAQDSQRVAHLTNLQVNVIINPSN</sequence>
<gene>
    <name evidence="4" type="ordered locus">Cyan7822_3698</name>
</gene>
<dbReference type="AlphaFoldDB" id="E0UH36"/>
<name>E0UH36_GLOV7</name>
<dbReference type="HOGENOM" id="CLU_031364_1_0_3"/>
<dbReference type="Gene3D" id="2.40.30.170">
    <property type="match status" value="1"/>
</dbReference>
<dbReference type="Proteomes" id="UP000008206">
    <property type="component" value="Chromosome"/>
</dbReference>
<protein>
    <submittedName>
        <fullName evidence="4">ABC exporter membrane fusion protein, DevB family</fullName>
    </submittedName>
</protein>
<keyword evidence="5" id="KW-1185">Reference proteome</keyword>
<dbReference type="Gene3D" id="1.10.287.470">
    <property type="entry name" value="Helix hairpin bin"/>
    <property type="match status" value="1"/>
</dbReference>